<dbReference type="EMBL" id="JBIYXZ010002088">
    <property type="protein sequence ID" value="KAL3043589.1"/>
    <property type="molecule type" value="Genomic_DNA"/>
</dbReference>
<feature type="region of interest" description="Disordered" evidence="1">
    <location>
        <begin position="1"/>
        <end position="77"/>
    </location>
</feature>
<proteinExistence type="predicted"/>
<gene>
    <name evidence="2" type="ORF">OYC64_003449</name>
</gene>
<dbReference type="Proteomes" id="UP001619887">
    <property type="component" value="Unassembled WGS sequence"/>
</dbReference>
<comment type="caution">
    <text evidence="2">The sequence shown here is derived from an EMBL/GenBank/DDBJ whole genome shotgun (WGS) entry which is preliminary data.</text>
</comment>
<protein>
    <submittedName>
        <fullName evidence="2">Uncharacterized protein</fullName>
    </submittedName>
</protein>
<feature type="compositionally biased region" description="Basic and acidic residues" evidence="1">
    <location>
        <begin position="23"/>
        <end position="36"/>
    </location>
</feature>
<reference evidence="2 3" key="1">
    <citation type="journal article" date="2022" name="G3 (Bethesda)">
        <title>Evaluating Illumina-, Nanopore-, and PacBio-based genome assembly strategies with the bald notothen, Trematomus borchgrevinki.</title>
        <authorList>
            <person name="Rayamajhi N."/>
            <person name="Cheng C.C."/>
            <person name="Catchen J.M."/>
        </authorList>
    </citation>
    <scope>NUCLEOTIDE SEQUENCE [LARGE SCALE GENOMIC DNA]</scope>
    <source>
        <strain evidence="2">AGRC-2024</strain>
    </source>
</reference>
<feature type="compositionally biased region" description="Basic and acidic residues" evidence="1">
    <location>
        <begin position="61"/>
        <end position="77"/>
    </location>
</feature>
<evidence type="ECO:0000256" key="1">
    <source>
        <dbReference type="SAM" id="MobiDB-lite"/>
    </source>
</evidence>
<organism evidence="2 3">
    <name type="scientific">Pagothenia borchgrevinki</name>
    <name type="common">Bald rockcod</name>
    <name type="synonym">Trematomus borchgrevinki</name>
    <dbReference type="NCBI Taxonomy" id="8213"/>
    <lineage>
        <taxon>Eukaryota</taxon>
        <taxon>Metazoa</taxon>
        <taxon>Chordata</taxon>
        <taxon>Craniata</taxon>
        <taxon>Vertebrata</taxon>
        <taxon>Euteleostomi</taxon>
        <taxon>Actinopterygii</taxon>
        <taxon>Neopterygii</taxon>
        <taxon>Teleostei</taxon>
        <taxon>Neoteleostei</taxon>
        <taxon>Acanthomorphata</taxon>
        <taxon>Eupercaria</taxon>
        <taxon>Perciformes</taxon>
        <taxon>Notothenioidei</taxon>
        <taxon>Nototheniidae</taxon>
        <taxon>Pagothenia</taxon>
    </lineage>
</organism>
<sequence>MTELNAGSTPGRNSSPVIDSWLADERGRVEGETENKRRGRIGVGKGEQTESLKAPIPLPPPREELNIDGRMEGQRGR</sequence>
<name>A0ABD2FPB2_PAGBO</name>
<feature type="compositionally biased region" description="Polar residues" evidence="1">
    <location>
        <begin position="1"/>
        <end position="17"/>
    </location>
</feature>
<evidence type="ECO:0000313" key="3">
    <source>
        <dbReference type="Proteomes" id="UP001619887"/>
    </source>
</evidence>
<dbReference type="AlphaFoldDB" id="A0ABD2FPB2"/>
<keyword evidence="3" id="KW-1185">Reference proteome</keyword>
<evidence type="ECO:0000313" key="2">
    <source>
        <dbReference type="EMBL" id="KAL3043589.1"/>
    </source>
</evidence>
<reference evidence="2 3" key="2">
    <citation type="journal article" date="2024" name="G3 (Bethesda)">
        <title>The genome of the cryopelagic Antarctic bald notothen, Trematomus borchgrevinki.</title>
        <authorList>
            <person name="Rayamajhi N."/>
            <person name="Rivera-Colon A.G."/>
            <person name="Minhas B.F."/>
            <person name="Cheng C.C."/>
            <person name="Catchen J.M."/>
        </authorList>
    </citation>
    <scope>NUCLEOTIDE SEQUENCE [LARGE SCALE GENOMIC DNA]</scope>
    <source>
        <strain evidence="2">AGRC-2024</strain>
    </source>
</reference>
<accession>A0ABD2FPB2</accession>